<protein>
    <submittedName>
        <fullName evidence="4">Acyl-CoA dehydrogenase family protein</fullName>
    </submittedName>
</protein>
<dbReference type="InterPro" id="IPR036250">
    <property type="entry name" value="AcylCo_DH-like_C"/>
</dbReference>
<reference evidence="4" key="2">
    <citation type="journal article" date="2023" name="Syst. Appl. Microbiol.">
        <title>Govania unica gen. nov., sp. nov., a rare biosphere bacterium that represents a novel family in the class Alphaproteobacteria.</title>
        <authorList>
            <person name="Vandamme P."/>
            <person name="Peeters C."/>
            <person name="Hettiarachchi A."/>
            <person name="Cnockaert M."/>
            <person name="Carlier A."/>
        </authorList>
    </citation>
    <scope>NUCLEOTIDE SEQUENCE</scope>
    <source>
        <strain evidence="4">LMG 31809</strain>
    </source>
</reference>
<name>A0A9X3U0B5_9PROT</name>
<gene>
    <name evidence="4" type="ORF">NYP16_13810</name>
</gene>
<dbReference type="EMBL" id="JANWOI010000005">
    <property type="protein sequence ID" value="MDA5195026.1"/>
    <property type="molecule type" value="Genomic_DNA"/>
</dbReference>
<reference evidence="4" key="1">
    <citation type="submission" date="2022-08" db="EMBL/GenBank/DDBJ databases">
        <authorList>
            <person name="Vandamme P."/>
            <person name="Hettiarachchi A."/>
            <person name="Peeters C."/>
            <person name="Cnockaert M."/>
            <person name="Carlier A."/>
        </authorList>
    </citation>
    <scope>NUCLEOTIDE SEQUENCE</scope>
    <source>
        <strain evidence="4">LMG 31809</strain>
    </source>
</reference>
<dbReference type="SUPFAM" id="SSF47203">
    <property type="entry name" value="Acyl-CoA dehydrogenase C-terminal domain-like"/>
    <property type="match status" value="1"/>
</dbReference>
<dbReference type="Pfam" id="PF08028">
    <property type="entry name" value="Acyl-CoA_dh_2"/>
    <property type="match status" value="1"/>
</dbReference>
<dbReference type="InterPro" id="IPR046373">
    <property type="entry name" value="Acyl-CoA_Oxase/DH_mid-dom_sf"/>
</dbReference>
<dbReference type="Gene3D" id="2.40.110.10">
    <property type="entry name" value="Butyryl-CoA Dehydrogenase, subunit A, domain 2"/>
    <property type="match status" value="1"/>
</dbReference>
<dbReference type="InterPro" id="IPR009100">
    <property type="entry name" value="AcylCoA_DH/oxidase_NM_dom_sf"/>
</dbReference>
<dbReference type="Pfam" id="PF02771">
    <property type="entry name" value="Acyl-CoA_dh_N"/>
    <property type="match status" value="1"/>
</dbReference>
<proteinExistence type="predicted"/>
<dbReference type="InterPro" id="IPR013786">
    <property type="entry name" value="AcylCoA_DH/ox_N"/>
</dbReference>
<evidence type="ECO:0000313" key="5">
    <source>
        <dbReference type="Proteomes" id="UP001141619"/>
    </source>
</evidence>
<dbReference type="GO" id="GO:0003995">
    <property type="term" value="F:acyl-CoA dehydrogenase activity"/>
    <property type="evidence" value="ECO:0007669"/>
    <property type="project" value="TreeGrafter"/>
</dbReference>
<accession>A0A9X3U0B5</accession>
<dbReference type="Proteomes" id="UP001141619">
    <property type="component" value="Unassembled WGS sequence"/>
</dbReference>
<dbReference type="SUPFAM" id="SSF56645">
    <property type="entry name" value="Acyl-CoA dehydrogenase NM domain-like"/>
    <property type="match status" value="1"/>
</dbReference>
<sequence length="408" mass="44504">MTKATSTYTPMMADADLPVTRDLLVERARAMFPTLRNRAVETEKRRSITPAAMQEFADAGFFKIMQPKAFGGYEMGVDVLVDVVIEIAKGCGSSAWIVDLMTLHNWLMGLYGPELQEEIFVNSGYGVMPSAMSPGTAVPTDGGYFVSGNWPYVSGIDHGKWAALNARVENGADGPPDMRFFVLAAEDYGIEDNWHVLGLRGTGSKIVVADRAFVPNHRVMSLTDAEKHGAPGAAVSDSPMFSGKITRVPVFCLGVVAIGVGLAEGVISDFLDRVKSRVNFVRGGPQQTQWAATQIKLATAKARLEAAKQLLVTSARDLMQKIESGETLSIEYRASCRMHAVEVLKICTELTDSLMYDAGTGAIFDGEPLQRAFRDMHALHSHYFLHYDQAAELYGRVLFGLEPNSPLV</sequence>
<dbReference type="GO" id="GO:0050660">
    <property type="term" value="F:flavin adenine dinucleotide binding"/>
    <property type="evidence" value="ECO:0007669"/>
    <property type="project" value="InterPro"/>
</dbReference>
<keyword evidence="5" id="KW-1185">Reference proteome</keyword>
<dbReference type="InterPro" id="IPR013107">
    <property type="entry name" value="Acyl-CoA_DH_C"/>
</dbReference>
<dbReference type="PANTHER" id="PTHR43884:SF12">
    <property type="entry name" value="ISOVALERYL-COA DEHYDROGENASE, MITOCHONDRIAL-RELATED"/>
    <property type="match status" value="1"/>
</dbReference>
<evidence type="ECO:0000313" key="4">
    <source>
        <dbReference type="EMBL" id="MDA5195026.1"/>
    </source>
</evidence>
<feature type="domain" description="Acyl-CoA dehydrogenase/oxidase N-terminal" evidence="2">
    <location>
        <begin position="35"/>
        <end position="118"/>
    </location>
</feature>
<evidence type="ECO:0000256" key="1">
    <source>
        <dbReference type="ARBA" id="ARBA00023002"/>
    </source>
</evidence>
<dbReference type="Gene3D" id="1.10.540.10">
    <property type="entry name" value="Acyl-CoA dehydrogenase/oxidase, N-terminal domain"/>
    <property type="match status" value="1"/>
</dbReference>
<keyword evidence="1" id="KW-0560">Oxidoreductase</keyword>
<feature type="domain" description="Acyl-CoA dehydrogenase C-terminal" evidence="3">
    <location>
        <begin position="254"/>
        <end position="385"/>
    </location>
</feature>
<dbReference type="RefSeq" id="WP_274944737.1">
    <property type="nucleotide sequence ID" value="NZ_JANWOI010000005.1"/>
</dbReference>
<dbReference type="PANTHER" id="PTHR43884">
    <property type="entry name" value="ACYL-COA DEHYDROGENASE"/>
    <property type="match status" value="1"/>
</dbReference>
<evidence type="ECO:0000259" key="3">
    <source>
        <dbReference type="Pfam" id="PF08028"/>
    </source>
</evidence>
<dbReference type="PIRSF" id="PIRSF016578">
    <property type="entry name" value="HsaA"/>
    <property type="match status" value="1"/>
</dbReference>
<organism evidence="4 5">
    <name type="scientific">Govanella unica</name>
    <dbReference type="NCBI Taxonomy" id="2975056"/>
    <lineage>
        <taxon>Bacteria</taxon>
        <taxon>Pseudomonadati</taxon>
        <taxon>Pseudomonadota</taxon>
        <taxon>Alphaproteobacteria</taxon>
        <taxon>Emcibacterales</taxon>
        <taxon>Govanellaceae</taxon>
        <taxon>Govanella</taxon>
    </lineage>
</organism>
<dbReference type="AlphaFoldDB" id="A0A9X3U0B5"/>
<comment type="caution">
    <text evidence="4">The sequence shown here is derived from an EMBL/GenBank/DDBJ whole genome shotgun (WGS) entry which is preliminary data.</text>
</comment>
<dbReference type="InterPro" id="IPR037069">
    <property type="entry name" value="AcylCoA_DH/ox_N_sf"/>
</dbReference>
<dbReference type="Gene3D" id="1.20.140.10">
    <property type="entry name" value="Butyryl-CoA Dehydrogenase, subunit A, domain 3"/>
    <property type="match status" value="1"/>
</dbReference>
<evidence type="ECO:0000259" key="2">
    <source>
        <dbReference type="Pfam" id="PF02771"/>
    </source>
</evidence>